<organism evidence="2 3">
    <name type="scientific">Amphibalanus amphitrite</name>
    <name type="common">Striped barnacle</name>
    <name type="synonym">Balanus amphitrite</name>
    <dbReference type="NCBI Taxonomy" id="1232801"/>
    <lineage>
        <taxon>Eukaryota</taxon>
        <taxon>Metazoa</taxon>
        <taxon>Ecdysozoa</taxon>
        <taxon>Arthropoda</taxon>
        <taxon>Crustacea</taxon>
        <taxon>Multicrustacea</taxon>
        <taxon>Cirripedia</taxon>
        <taxon>Thoracica</taxon>
        <taxon>Thoracicalcarea</taxon>
        <taxon>Balanomorpha</taxon>
        <taxon>Balanoidea</taxon>
        <taxon>Balanidae</taxon>
        <taxon>Amphibalaninae</taxon>
        <taxon>Amphibalanus</taxon>
    </lineage>
</organism>
<feature type="signal peptide" evidence="1">
    <location>
        <begin position="1"/>
        <end position="21"/>
    </location>
</feature>
<dbReference type="Proteomes" id="UP000440578">
    <property type="component" value="Unassembled WGS sequence"/>
</dbReference>
<feature type="chain" id="PRO_5025586285" description="WAP domain-containing protein" evidence="1">
    <location>
        <begin position="22"/>
        <end position="81"/>
    </location>
</feature>
<protein>
    <recommendedName>
        <fullName evidence="4">WAP domain-containing protein</fullName>
    </recommendedName>
</protein>
<evidence type="ECO:0000256" key="1">
    <source>
        <dbReference type="SAM" id="SignalP"/>
    </source>
</evidence>
<comment type="caution">
    <text evidence="2">The sequence shown here is derived from an EMBL/GenBank/DDBJ whole genome shotgun (WGS) entry which is preliminary data.</text>
</comment>
<keyword evidence="1" id="KW-0732">Signal</keyword>
<evidence type="ECO:0000313" key="3">
    <source>
        <dbReference type="Proteomes" id="UP000440578"/>
    </source>
</evidence>
<evidence type="ECO:0008006" key="4">
    <source>
        <dbReference type="Google" id="ProtNLM"/>
    </source>
</evidence>
<name>A0A6A4VKI5_AMPAM</name>
<keyword evidence="3" id="KW-1185">Reference proteome</keyword>
<evidence type="ECO:0000313" key="2">
    <source>
        <dbReference type="EMBL" id="KAF0294163.1"/>
    </source>
</evidence>
<dbReference type="AlphaFoldDB" id="A0A6A4VKI5"/>
<proteinExistence type="predicted"/>
<gene>
    <name evidence="2" type="ORF">FJT64_008152</name>
</gene>
<dbReference type="EMBL" id="VIIS01001700">
    <property type="protein sequence ID" value="KAF0294163.1"/>
    <property type="molecule type" value="Genomic_DNA"/>
</dbReference>
<reference evidence="2 3" key="1">
    <citation type="submission" date="2019-07" db="EMBL/GenBank/DDBJ databases">
        <title>Draft genome assembly of a fouling barnacle, Amphibalanus amphitrite (Darwin, 1854): The first reference genome for Thecostraca.</title>
        <authorList>
            <person name="Kim W."/>
        </authorList>
    </citation>
    <scope>NUCLEOTIDE SEQUENCE [LARGE SCALE GENOMIC DNA]</scope>
    <source>
        <strain evidence="2">SNU_AA5</strain>
        <tissue evidence="2">Soma without cirri and trophi</tissue>
    </source>
</reference>
<sequence length="81" mass="8983">MAYRRSMVLLLMLWAVTMAEALPNNGAANVIPGCNPLGYTIGSTCEYTQCVHCIRNEDCCQTGQICCPWGCGKRCTDPYDW</sequence>
<accession>A0A6A4VKI5</accession>